<sequence>MTSMRCATPHTVQRGALAALPGALQRPCQRVAPCSASTDSRSAAAVICGLAAAVAVLPTTPADAFVLESLAPQQQLRAAASQQPLLLLADATPAPAVAEATPEQQAAFAKAQETTGVKWGAYLVAWSGWLAWDVYRQQQRKEAEAADGAAGSGGGSASGGGGGGGGGAASDEAKQQ</sequence>
<evidence type="ECO:0000256" key="1">
    <source>
        <dbReference type="SAM" id="MobiDB-lite"/>
    </source>
</evidence>
<keyword evidence="3" id="KW-1185">Reference proteome</keyword>
<organism evidence="2 3">
    <name type="scientific">Micractinium conductrix</name>
    <dbReference type="NCBI Taxonomy" id="554055"/>
    <lineage>
        <taxon>Eukaryota</taxon>
        <taxon>Viridiplantae</taxon>
        <taxon>Chlorophyta</taxon>
        <taxon>core chlorophytes</taxon>
        <taxon>Trebouxiophyceae</taxon>
        <taxon>Chlorellales</taxon>
        <taxon>Chlorellaceae</taxon>
        <taxon>Chlorella clade</taxon>
        <taxon>Micractinium</taxon>
    </lineage>
</organism>
<protein>
    <submittedName>
        <fullName evidence="2">Uncharacterized protein</fullName>
    </submittedName>
</protein>
<gene>
    <name evidence="2" type="ORF">C2E20_7271</name>
</gene>
<proteinExistence type="predicted"/>
<dbReference type="AlphaFoldDB" id="A0A2P6V5D5"/>
<accession>A0A2P6V5D5</accession>
<reference evidence="2 3" key="1">
    <citation type="journal article" date="2018" name="Plant J.">
        <title>Genome sequences of Chlorella sorokiniana UTEX 1602 and Micractinium conductrix SAG 241.80: implications to maltose excretion by a green alga.</title>
        <authorList>
            <person name="Arriola M.B."/>
            <person name="Velmurugan N."/>
            <person name="Zhang Y."/>
            <person name="Plunkett M.H."/>
            <person name="Hondzo H."/>
            <person name="Barney B.M."/>
        </authorList>
    </citation>
    <scope>NUCLEOTIDE SEQUENCE [LARGE SCALE GENOMIC DNA]</scope>
    <source>
        <strain evidence="2 3">SAG 241.80</strain>
    </source>
</reference>
<comment type="caution">
    <text evidence="2">The sequence shown here is derived from an EMBL/GenBank/DDBJ whole genome shotgun (WGS) entry which is preliminary data.</text>
</comment>
<evidence type="ECO:0000313" key="2">
    <source>
        <dbReference type="EMBL" id="PSC69299.1"/>
    </source>
</evidence>
<feature type="region of interest" description="Disordered" evidence="1">
    <location>
        <begin position="141"/>
        <end position="176"/>
    </location>
</feature>
<dbReference type="Proteomes" id="UP000239649">
    <property type="component" value="Unassembled WGS sequence"/>
</dbReference>
<name>A0A2P6V5D5_9CHLO</name>
<feature type="compositionally biased region" description="Gly residues" evidence="1">
    <location>
        <begin position="150"/>
        <end position="168"/>
    </location>
</feature>
<dbReference type="EMBL" id="LHPF02000028">
    <property type="protein sequence ID" value="PSC69299.1"/>
    <property type="molecule type" value="Genomic_DNA"/>
</dbReference>
<evidence type="ECO:0000313" key="3">
    <source>
        <dbReference type="Proteomes" id="UP000239649"/>
    </source>
</evidence>